<organism evidence="1 2">
    <name type="scientific">Candida boidinii</name>
    <name type="common">Yeast</name>
    <dbReference type="NCBI Taxonomy" id="5477"/>
    <lineage>
        <taxon>Eukaryota</taxon>
        <taxon>Fungi</taxon>
        <taxon>Dikarya</taxon>
        <taxon>Ascomycota</taxon>
        <taxon>Saccharomycotina</taxon>
        <taxon>Pichiomycetes</taxon>
        <taxon>Pichiales</taxon>
        <taxon>Pichiaceae</taxon>
        <taxon>Ogataea</taxon>
        <taxon>Ogataea/Candida clade</taxon>
    </lineage>
</organism>
<sequence length="109" mass="12542">MIINNNLFNNLFGKPADSLERSQEDSSQYMIYENIPMLSQFISIPKEYESLNVNSFVAGIIEGILDCAYFPADVSAHTVPSEEFPLRTVYLVKFHPKVVKREEIRNLKK</sequence>
<gene>
    <name evidence="1" type="ORF">Cboi01_000666300</name>
</gene>
<evidence type="ECO:0000313" key="1">
    <source>
        <dbReference type="EMBL" id="GMF06084.1"/>
    </source>
</evidence>
<accession>A0ACB5UAP7</accession>
<evidence type="ECO:0000313" key="2">
    <source>
        <dbReference type="Proteomes" id="UP001165101"/>
    </source>
</evidence>
<dbReference type="Proteomes" id="UP001165101">
    <property type="component" value="Unassembled WGS sequence"/>
</dbReference>
<keyword evidence="2" id="KW-1185">Reference proteome</keyword>
<name>A0ACB5UAP7_CANBO</name>
<protein>
    <submittedName>
        <fullName evidence="1">Unnamed protein product</fullName>
    </submittedName>
</protein>
<comment type="caution">
    <text evidence="1">The sequence shown here is derived from an EMBL/GenBank/DDBJ whole genome shotgun (WGS) entry which is preliminary data.</text>
</comment>
<reference evidence="1" key="1">
    <citation type="submission" date="2023-04" db="EMBL/GenBank/DDBJ databases">
        <title>Candida boidinii NBRC 1967.</title>
        <authorList>
            <person name="Ichikawa N."/>
            <person name="Sato H."/>
            <person name="Tonouchi N."/>
        </authorList>
    </citation>
    <scope>NUCLEOTIDE SEQUENCE</scope>
    <source>
        <strain evidence="1">NBRC 1967</strain>
    </source>
</reference>
<dbReference type="EMBL" id="BSXV01008172">
    <property type="protein sequence ID" value="GMF06084.1"/>
    <property type="molecule type" value="Genomic_DNA"/>
</dbReference>
<proteinExistence type="predicted"/>